<keyword evidence="2" id="KW-1185">Reference proteome</keyword>
<accession>A0ABT5NPX7</accession>
<protein>
    <submittedName>
        <fullName evidence="1">Uncharacterized protein</fullName>
    </submittedName>
</protein>
<name>A0ABT5NPX7_9PSED</name>
<organism evidence="1 2">
    <name type="scientific">Pseudomonas fontis</name>
    <dbReference type="NCBI Taxonomy" id="2942633"/>
    <lineage>
        <taxon>Bacteria</taxon>
        <taxon>Pseudomonadati</taxon>
        <taxon>Pseudomonadota</taxon>
        <taxon>Gammaproteobacteria</taxon>
        <taxon>Pseudomonadales</taxon>
        <taxon>Pseudomonadaceae</taxon>
        <taxon>Pseudomonas</taxon>
    </lineage>
</organism>
<comment type="caution">
    <text evidence="1">The sequence shown here is derived from an EMBL/GenBank/DDBJ whole genome shotgun (WGS) entry which is preliminary data.</text>
</comment>
<dbReference type="EMBL" id="JAMDGY010000017">
    <property type="protein sequence ID" value="MDD0990231.1"/>
    <property type="molecule type" value="Genomic_DNA"/>
</dbReference>
<sequence>MPNPASFTASIYAFVNNTLQPVVISPDIDCSPMSGGWLGIENQREGGLHRGDTFAFTYQTSKYHYDQFSITSIKPGGPYDRLGLRTSMDTEYLGLYNVPSRLLPIGKHIRLADIAMFWSIKECTMLLSASELLQEYYSQASDPTAHLDKDAVNLLATTLTRFDWCKTDGHARVGIAPGSSYLQVAAGTDSTVKSVPFFLKDITYC</sequence>
<dbReference type="RefSeq" id="WP_273911205.1">
    <property type="nucleotide sequence ID" value="NZ_JAMDGX010000038.1"/>
</dbReference>
<evidence type="ECO:0000313" key="1">
    <source>
        <dbReference type="EMBL" id="MDD0990231.1"/>
    </source>
</evidence>
<evidence type="ECO:0000313" key="2">
    <source>
        <dbReference type="Proteomes" id="UP001148203"/>
    </source>
</evidence>
<gene>
    <name evidence="1" type="ORF">M5G11_06720</name>
</gene>
<dbReference type="Proteomes" id="UP001148203">
    <property type="component" value="Unassembled WGS sequence"/>
</dbReference>
<proteinExistence type="predicted"/>
<reference evidence="1 2" key="1">
    <citation type="submission" date="2022-05" db="EMBL/GenBank/DDBJ databases">
        <title>Novel Pseudomonas spp. Isolated from a Rainbow Trout Aquaculture Facility.</title>
        <authorList>
            <person name="Testerman T."/>
            <person name="Graf J."/>
        </authorList>
    </citation>
    <scope>NUCLEOTIDE SEQUENCE [LARGE SCALE GENOMIC DNA]</scope>
    <source>
        <strain evidence="1 2">ID681</strain>
    </source>
</reference>